<reference evidence="4" key="3">
    <citation type="submission" date="2015-04" db="UniProtKB">
        <authorList>
            <consortium name="EnsemblPlants"/>
        </authorList>
    </citation>
    <scope>IDENTIFICATION</scope>
    <source>
        <strain evidence="4">cv. Jemalong A17</strain>
    </source>
</reference>
<keyword evidence="1" id="KW-0812">Transmembrane</keyword>
<dbReference type="HOGENOM" id="CLU_020188_0_5_1"/>
<dbReference type="Pfam" id="PF03140">
    <property type="entry name" value="DUF247"/>
    <property type="match status" value="2"/>
</dbReference>
<organism evidence="2 5">
    <name type="scientific">Medicago truncatula</name>
    <name type="common">Barrel medic</name>
    <name type="synonym">Medicago tribuloides</name>
    <dbReference type="NCBI Taxonomy" id="3880"/>
    <lineage>
        <taxon>Eukaryota</taxon>
        <taxon>Viridiplantae</taxon>
        <taxon>Streptophyta</taxon>
        <taxon>Embryophyta</taxon>
        <taxon>Tracheophyta</taxon>
        <taxon>Spermatophyta</taxon>
        <taxon>Magnoliopsida</taxon>
        <taxon>eudicotyledons</taxon>
        <taxon>Gunneridae</taxon>
        <taxon>Pentapetalae</taxon>
        <taxon>rosids</taxon>
        <taxon>fabids</taxon>
        <taxon>Fabales</taxon>
        <taxon>Fabaceae</taxon>
        <taxon>Papilionoideae</taxon>
        <taxon>50 kb inversion clade</taxon>
        <taxon>NPAAA clade</taxon>
        <taxon>Hologalegina</taxon>
        <taxon>IRL clade</taxon>
        <taxon>Trifolieae</taxon>
        <taxon>Medicago</taxon>
    </lineage>
</organism>
<sequence>MDDQFKEWCHSFAASLGSLEFYSHHQSRSIFLVPERLKKPNVDAYMPRVVSIGPRFKGSNEDLLQMEDIKIRCMKHLFQRGILRDRSAYETLESCCKALWEIDDVIRANYGPDINNIETQELTQIMLVDGCFLLELLIEKGLYEVPESVVDSPFFPGPAIELLRDEDVLSDLTLLENQIPIRIIYLLLRTLFPELTGYSTSEGETKINNLILFVLGYRQGRILDILDIRGYHPGPVLSIHGDHILDIVNLFVNWDFDQYGNFLDLFQFRDAPQQHQLKLNRCALRLLTAGVIIKARFPEHHEEYSNFNLSLVWRSLCGLLNSIFLVNERGRHLDLDYIHQEVELKCLNFHFKFEKGKLEIEQLHITKTTKAKWCNLIAWEHLQSNLRSTTRRGSGNCKFTSAALIFNGLICSEDDVQLLKNKKIVVDHLKMSNRELVEYFRKVALGVDHKVVAYSIYTEMVRCINNSEAFFIKQMWIMVWNSFTCRQEWVVRFLNRNYNFVATVVSVLAVVQTVYTVLPYYFPK</sequence>
<proteinExistence type="predicted"/>
<feature type="transmembrane region" description="Helical" evidence="1">
    <location>
        <begin position="500"/>
        <end position="522"/>
    </location>
</feature>
<dbReference type="OrthoDB" id="1416955at2759"/>
<evidence type="ECO:0000313" key="4">
    <source>
        <dbReference type="EnsemblPlants" id="AES79459"/>
    </source>
</evidence>
<evidence type="ECO:0000313" key="3">
    <source>
        <dbReference type="EMBL" id="RHN46415.1"/>
    </source>
</evidence>
<dbReference type="PaxDb" id="3880-AES79459"/>
<evidence type="ECO:0000313" key="6">
    <source>
        <dbReference type="Proteomes" id="UP000265566"/>
    </source>
</evidence>
<dbReference type="OMA" id="MWHIFIC"/>
<dbReference type="InterPro" id="IPR004158">
    <property type="entry name" value="DUF247_pln"/>
</dbReference>
<evidence type="ECO:0000313" key="5">
    <source>
        <dbReference type="Proteomes" id="UP000002051"/>
    </source>
</evidence>
<dbReference type="KEGG" id="mtr:11405516"/>
<reference evidence="6" key="4">
    <citation type="journal article" date="2018" name="Nat. Plants">
        <title>Whole-genome landscape of Medicago truncatula symbiotic genes.</title>
        <authorList>
            <person name="Pecrix Y."/>
            <person name="Staton S.E."/>
            <person name="Sallet E."/>
            <person name="Lelandais-Briere C."/>
            <person name="Moreau S."/>
            <person name="Carrere S."/>
            <person name="Blein T."/>
            <person name="Jardinaud M.F."/>
            <person name="Latrasse D."/>
            <person name="Zouine M."/>
            <person name="Zahm M."/>
            <person name="Kreplak J."/>
            <person name="Mayjonade B."/>
            <person name="Satge C."/>
            <person name="Perez M."/>
            <person name="Cauet S."/>
            <person name="Marande W."/>
            <person name="Chantry-Darmon C."/>
            <person name="Lopez-Roques C."/>
            <person name="Bouchez O."/>
            <person name="Berard A."/>
            <person name="Debelle F."/>
            <person name="Munos S."/>
            <person name="Bendahmane A."/>
            <person name="Berges H."/>
            <person name="Niebel A."/>
            <person name="Buitink J."/>
            <person name="Frugier F."/>
            <person name="Benhamed M."/>
            <person name="Crespi M."/>
            <person name="Gouzy J."/>
            <person name="Gamas P."/>
        </authorList>
    </citation>
    <scope>NUCLEOTIDE SEQUENCE [LARGE SCALE GENOMIC DNA]</scope>
    <source>
        <strain evidence="6">cv. Jemalong A17</strain>
    </source>
</reference>
<evidence type="ECO:0000313" key="2">
    <source>
        <dbReference type="EMBL" id="AES79459.1"/>
    </source>
</evidence>
<dbReference type="EMBL" id="PSQE01000007">
    <property type="protein sequence ID" value="RHN46415.1"/>
    <property type="molecule type" value="Genomic_DNA"/>
</dbReference>
<gene>
    <name evidence="4" type="primary">11405516</name>
    <name evidence="2" type="ordered locus">MTR_7g067600</name>
    <name evidence="3" type="ORF">MtrunA17_Chr7g0241951</name>
</gene>
<dbReference type="AlphaFoldDB" id="G7KRB7"/>
<dbReference type="PANTHER" id="PTHR31170">
    <property type="entry name" value="BNAC04G53230D PROTEIN"/>
    <property type="match status" value="1"/>
</dbReference>
<dbReference type="Gramene" id="rna40897">
    <property type="protein sequence ID" value="RHN46415.1"/>
    <property type="gene ID" value="gene40897"/>
</dbReference>
<reference evidence="3" key="5">
    <citation type="journal article" date="2018" name="Nat. Plants">
        <title>Whole-genome landscape of Medicago truncatula symbiotic genes.</title>
        <authorList>
            <person name="Pecrix Y."/>
            <person name="Gamas P."/>
            <person name="Carrere S."/>
        </authorList>
    </citation>
    <scope>NUCLEOTIDE SEQUENCE</scope>
    <source>
        <tissue evidence="3">Leaves</tissue>
    </source>
</reference>
<dbReference type="Proteomes" id="UP000002051">
    <property type="component" value="Unassembled WGS sequence"/>
</dbReference>
<dbReference type="PANTHER" id="PTHR31170:SF20">
    <property type="entry name" value="DUF247 DOMAIN PROTEIN"/>
    <property type="match status" value="1"/>
</dbReference>
<name>G7KRB7_MEDTR</name>
<reference evidence="2 5" key="2">
    <citation type="journal article" date="2014" name="BMC Genomics">
        <title>An improved genome release (version Mt4.0) for the model legume Medicago truncatula.</title>
        <authorList>
            <person name="Tang H."/>
            <person name="Krishnakumar V."/>
            <person name="Bidwell S."/>
            <person name="Rosen B."/>
            <person name="Chan A."/>
            <person name="Zhou S."/>
            <person name="Gentzbittel L."/>
            <person name="Childs K.L."/>
            <person name="Yandell M."/>
            <person name="Gundlach H."/>
            <person name="Mayer K.F."/>
            <person name="Schwartz D.C."/>
            <person name="Town C.D."/>
        </authorList>
    </citation>
    <scope>GENOME REANNOTATION</scope>
    <source>
        <strain evidence="4 5">cv. Jemalong A17</strain>
    </source>
</reference>
<keyword evidence="5" id="KW-1185">Reference proteome</keyword>
<dbReference type="Proteomes" id="UP000265566">
    <property type="component" value="Chromosome 7"/>
</dbReference>
<reference evidence="2 5" key="1">
    <citation type="journal article" date="2011" name="Nature">
        <title>The Medicago genome provides insight into the evolution of rhizobial symbioses.</title>
        <authorList>
            <person name="Young N.D."/>
            <person name="Debelle F."/>
            <person name="Oldroyd G.E."/>
            <person name="Geurts R."/>
            <person name="Cannon S.B."/>
            <person name="Udvardi M.K."/>
            <person name="Benedito V.A."/>
            <person name="Mayer K.F."/>
            <person name="Gouzy J."/>
            <person name="Schoof H."/>
            <person name="Van de Peer Y."/>
            <person name="Proost S."/>
            <person name="Cook D.R."/>
            <person name="Meyers B.C."/>
            <person name="Spannagl M."/>
            <person name="Cheung F."/>
            <person name="De Mita S."/>
            <person name="Krishnakumar V."/>
            <person name="Gundlach H."/>
            <person name="Zhou S."/>
            <person name="Mudge J."/>
            <person name="Bharti A.K."/>
            <person name="Murray J.D."/>
            <person name="Naoumkina M.A."/>
            <person name="Rosen B."/>
            <person name="Silverstein K.A."/>
            <person name="Tang H."/>
            <person name="Rombauts S."/>
            <person name="Zhao P.X."/>
            <person name="Zhou P."/>
            <person name="Barbe V."/>
            <person name="Bardou P."/>
            <person name="Bechner M."/>
            <person name="Bellec A."/>
            <person name="Berger A."/>
            <person name="Berges H."/>
            <person name="Bidwell S."/>
            <person name="Bisseling T."/>
            <person name="Choisne N."/>
            <person name="Couloux A."/>
            <person name="Denny R."/>
            <person name="Deshpande S."/>
            <person name="Dai X."/>
            <person name="Doyle J.J."/>
            <person name="Dudez A.M."/>
            <person name="Farmer A.D."/>
            <person name="Fouteau S."/>
            <person name="Franken C."/>
            <person name="Gibelin C."/>
            <person name="Gish J."/>
            <person name="Goldstein S."/>
            <person name="Gonzalez A.J."/>
            <person name="Green P.J."/>
            <person name="Hallab A."/>
            <person name="Hartog M."/>
            <person name="Hua A."/>
            <person name="Humphray S.J."/>
            <person name="Jeong D.H."/>
            <person name="Jing Y."/>
            <person name="Jocker A."/>
            <person name="Kenton S.M."/>
            <person name="Kim D.J."/>
            <person name="Klee K."/>
            <person name="Lai H."/>
            <person name="Lang C."/>
            <person name="Lin S."/>
            <person name="Macmil S.L."/>
            <person name="Magdelenat G."/>
            <person name="Matthews L."/>
            <person name="McCorrison J."/>
            <person name="Monaghan E.L."/>
            <person name="Mun J.H."/>
            <person name="Najar F.Z."/>
            <person name="Nicholson C."/>
            <person name="Noirot C."/>
            <person name="O'Bleness M."/>
            <person name="Paule C.R."/>
            <person name="Poulain J."/>
            <person name="Prion F."/>
            <person name="Qin B."/>
            <person name="Qu C."/>
            <person name="Retzel E.F."/>
            <person name="Riddle C."/>
            <person name="Sallet E."/>
            <person name="Samain S."/>
            <person name="Samson N."/>
            <person name="Sanders I."/>
            <person name="Saurat O."/>
            <person name="Scarpelli C."/>
            <person name="Schiex T."/>
            <person name="Segurens B."/>
            <person name="Severin A.J."/>
            <person name="Sherrier D.J."/>
            <person name="Shi R."/>
            <person name="Sims S."/>
            <person name="Singer S.R."/>
            <person name="Sinharoy S."/>
            <person name="Sterck L."/>
            <person name="Viollet A."/>
            <person name="Wang B.B."/>
            <person name="Wang K."/>
            <person name="Wang M."/>
            <person name="Wang X."/>
            <person name="Warfsmann J."/>
            <person name="Weissenbach J."/>
            <person name="White D.D."/>
            <person name="White J.D."/>
            <person name="Wiley G.B."/>
            <person name="Wincker P."/>
            <person name="Xing Y."/>
            <person name="Yang L."/>
            <person name="Yao Z."/>
            <person name="Ying F."/>
            <person name="Zhai J."/>
            <person name="Zhou L."/>
            <person name="Zuber A."/>
            <person name="Denarie J."/>
            <person name="Dixon R.A."/>
            <person name="May G.D."/>
            <person name="Schwartz D.C."/>
            <person name="Rogers J."/>
            <person name="Quetier F."/>
            <person name="Town C.D."/>
            <person name="Roe B.A."/>
        </authorList>
    </citation>
    <scope>NUCLEOTIDE SEQUENCE [LARGE SCALE GENOMIC DNA]</scope>
    <source>
        <strain evidence="2">A17</strain>
        <strain evidence="4 5">cv. Jemalong A17</strain>
    </source>
</reference>
<keyword evidence="1" id="KW-1133">Transmembrane helix</keyword>
<evidence type="ECO:0000256" key="1">
    <source>
        <dbReference type="SAM" id="Phobius"/>
    </source>
</evidence>
<dbReference type="EnsemblPlants" id="AES79459">
    <property type="protein sequence ID" value="AES79459"/>
    <property type="gene ID" value="MTR_7g067600"/>
</dbReference>
<protein>
    <submittedName>
        <fullName evidence="2">DUF247 domain protein</fullName>
    </submittedName>
</protein>
<keyword evidence="1" id="KW-0472">Membrane</keyword>
<dbReference type="EMBL" id="CM001223">
    <property type="protein sequence ID" value="AES79459.1"/>
    <property type="molecule type" value="Genomic_DNA"/>
</dbReference>
<accession>G7KRB7</accession>